<feature type="non-terminal residue" evidence="2">
    <location>
        <position position="257"/>
    </location>
</feature>
<proteinExistence type="predicted"/>
<organism evidence="2 3">
    <name type="scientific">Caligus rogercresseyi</name>
    <name type="common">Sea louse</name>
    <dbReference type="NCBI Taxonomy" id="217165"/>
    <lineage>
        <taxon>Eukaryota</taxon>
        <taxon>Metazoa</taxon>
        <taxon>Ecdysozoa</taxon>
        <taxon>Arthropoda</taxon>
        <taxon>Crustacea</taxon>
        <taxon>Multicrustacea</taxon>
        <taxon>Hexanauplia</taxon>
        <taxon>Copepoda</taxon>
        <taxon>Siphonostomatoida</taxon>
        <taxon>Caligidae</taxon>
        <taxon>Caligus</taxon>
    </lineage>
</organism>
<evidence type="ECO:0000313" key="3">
    <source>
        <dbReference type="Proteomes" id="UP000595437"/>
    </source>
</evidence>
<name>A0A7T8GQT4_CALRO</name>
<dbReference type="EMBL" id="CP045904">
    <property type="protein sequence ID" value="QQP36148.1"/>
    <property type="molecule type" value="Genomic_DNA"/>
</dbReference>
<accession>A0A7T8GQT4</accession>
<gene>
    <name evidence="2" type="ORF">FKW44_021154</name>
</gene>
<sequence length="257" mass="28167">MVIRMSFSVSTHVSSPSSYSSAPPATPLEVRSSSKSAAPPPHPIFILSEMNLCVLSAEQRLLVSHWSSSKTTKGCESPSAVRTFIEDPLSTSHSFPTQSKLSGTSQNSAWNNLGDPNNNNTNSSSFQNITRTGKPIDDLDESDLISMGYKHSDKSIFRDKSDILKNQACRSLLEQNESRKISLPSEKTLIRLNPTPNVTPTIEGIAEIRNHHLMDEPDESIDPNSETLIDKGGQLHPLSSTIRCSQSPIGKQMHMPD</sequence>
<keyword evidence="3" id="KW-1185">Reference proteome</keyword>
<protein>
    <submittedName>
        <fullName evidence="2">LOC101846341</fullName>
    </submittedName>
</protein>
<evidence type="ECO:0000313" key="2">
    <source>
        <dbReference type="EMBL" id="QQP36148.1"/>
    </source>
</evidence>
<reference evidence="3" key="1">
    <citation type="submission" date="2021-01" db="EMBL/GenBank/DDBJ databases">
        <title>Caligus Genome Assembly.</title>
        <authorList>
            <person name="Gallardo-Escarate C."/>
        </authorList>
    </citation>
    <scope>NUCLEOTIDE SEQUENCE [LARGE SCALE GENOMIC DNA]</scope>
</reference>
<feature type="region of interest" description="Disordered" evidence="1">
    <location>
        <begin position="89"/>
        <end position="138"/>
    </location>
</feature>
<feature type="region of interest" description="Disordered" evidence="1">
    <location>
        <begin position="1"/>
        <end position="37"/>
    </location>
</feature>
<dbReference type="Proteomes" id="UP000595437">
    <property type="component" value="Chromosome 15"/>
</dbReference>
<feature type="compositionally biased region" description="Low complexity" evidence="1">
    <location>
        <begin position="111"/>
        <end position="128"/>
    </location>
</feature>
<evidence type="ECO:0000256" key="1">
    <source>
        <dbReference type="SAM" id="MobiDB-lite"/>
    </source>
</evidence>
<feature type="compositionally biased region" description="Polar residues" evidence="1">
    <location>
        <begin position="89"/>
        <end position="110"/>
    </location>
</feature>
<feature type="compositionally biased region" description="Low complexity" evidence="1">
    <location>
        <begin position="1"/>
        <end position="23"/>
    </location>
</feature>
<dbReference type="AlphaFoldDB" id="A0A7T8GQT4"/>